<keyword evidence="7 13" id="KW-0479">Metal-binding</keyword>
<comment type="caution">
    <text evidence="15">The sequence shown here is derived from an EMBL/GenBank/DDBJ whole genome shotgun (WGS) entry which is preliminary data.</text>
</comment>
<evidence type="ECO:0000256" key="2">
    <source>
        <dbReference type="ARBA" id="ARBA00004167"/>
    </source>
</evidence>
<dbReference type="Gene3D" id="1.10.630.10">
    <property type="entry name" value="Cytochrome P450"/>
    <property type="match status" value="1"/>
</dbReference>
<evidence type="ECO:0000256" key="13">
    <source>
        <dbReference type="PIRSR" id="PIRSR602401-1"/>
    </source>
</evidence>
<dbReference type="GO" id="GO:0004497">
    <property type="term" value="F:monooxygenase activity"/>
    <property type="evidence" value="ECO:0007669"/>
    <property type="project" value="UniProtKB-KW"/>
</dbReference>
<keyword evidence="11 14" id="KW-0503">Monooxygenase</keyword>
<keyword evidence="6" id="KW-0812">Transmembrane</keyword>
<comment type="cofactor">
    <cofactor evidence="1 13">
        <name>heme</name>
        <dbReference type="ChEBI" id="CHEBI:30413"/>
    </cofactor>
</comment>
<dbReference type="AlphaFoldDB" id="A0A9P3LM46"/>
<dbReference type="PANTHER" id="PTHR46300">
    <property type="entry name" value="P450, PUTATIVE (EUROFUNG)-RELATED-RELATED"/>
    <property type="match status" value="1"/>
</dbReference>
<dbReference type="SUPFAM" id="SSF48264">
    <property type="entry name" value="Cytochrome P450"/>
    <property type="match status" value="1"/>
</dbReference>
<comment type="subcellular location">
    <subcellularLocation>
        <location evidence="2">Membrane</location>
        <topology evidence="2">Single-pass membrane protein</topology>
    </subcellularLocation>
</comment>
<evidence type="ECO:0000256" key="3">
    <source>
        <dbReference type="ARBA" id="ARBA00005179"/>
    </source>
</evidence>
<keyword evidence="12" id="KW-0472">Membrane</keyword>
<dbReference type="GO" id="GO:0020037">
    <property type="term" value="F:heme binding"/>
    <property type="evidence" value="ECO:0007669"/>
    <property type="project" value="InterPro"/>
</dbReference>
<evidence type="ECO:0000256" key="11">
    <source>
        <dbReference type="ARBA" id="ARBA00023033"/>
    </source>
</evidence>
<organism evidence="15 16">
    <name type="scientific">Phanerochaete sordida</name>
    <dbReference type="NCBI Taxonomy" id="48140"/>
    <lineage>
        <taxon>Eukaryota</taxon>
        <taxon>Fungi</taxon>
        <taxon>Dikarya</taxon>
        <taxon>Basidiomycota</taxon>
        <taxon>Agaricomycotina</taxon>
        <taxon>Agaricomycetes</taxon>
        <taxon>Polyporales</taxon>
        <taxon>Phanerochaetaceae</taxon>
        <taxon>Phanerochaete</taxon>
    </lineage>
</organism>
<dbReference type="Pfam" id="PF00067">
    <property type="entry name" value="p450"/>
    <property type="match status" value="1"/>
</dbReference>
<evidence type="ECO:0000256" key="10">
    <source>
        <dbReference type="ARBA" id="ARBA00023004"/>
    </source>
</evidence>
<name>A0A9P3LM46_9APHY</name>
<accession>A0A9P3LM46</accession>
<evidence type="ECO:0000256" key="5">
    <source>
        <dbReference type="ARBA" id="ARBA00022617"/>
    </source>
</evidence>
<dbReference type="PANTHER" id="PTHR46300:SF7">
    <property type="entry name" value="P450, PUTATIVE (EUROFUNG)-RELATED"/>
    <property type="match status" value="1"/>
</dbReference>
<dbReference type="PRINTS" id="PR00463">
    <property type="entry name" value="EP450I"/>
</dbReference>
<evidence type="ECO:0000256" key="7">
    <source>
        <dbReference type="ARBA" id="ARBA00022723"/>
    </source>
</evidence>
<sequence length="506" mass="56388">MSAFSIPALLVASAISFLLLYLNRARKYKLPPGPKGLPVVGNLFNAPKAFEWLVFQDWSRQYDSDVVHFEIIGTHFVVLNSAKSADDLFEGRSSNYADRPETPMAQLSGWRWNWGIMRYGDNWRAHRRLFHRFFRAPVVPAYHASEATAVHELLRGLRDKPDQWMRHIRFMAGSNVLKIVYSMELESADDPRLDVIEKSVKVFSRVTTAGAYLVDSFPILKHVPAWLPGAQFKRDAAAWKPIVDEMHMLPYRNVKASFSSGNFTPCILTEILSEMDLIKDADERKAFEEVVIGTMGTAYAAASDTTMLTILNFVLAMLLYPHVQTAAQKALDDAIGRDRLPEIADKDAVPYITALMNECLRWRPPLPLALPHRTVAADAYNGFHIPAGSLVIGNAWAILHDPLVYADPDTFAPERFLDAHGALRGDVPAPRAAFGFGRRVCPGRHFAGDLVWLALAGVLAAFDVVKPVDGKGGVVEPSGEYMSGTFSFPVPFEAEFRRRGHGEIPV</sequence>
<keyword evidence="8" id="KW-1133">Transmembrane helix</keyword>
<feature type="binding site" description="axial binding residue" evidence="13">
    <location>
        <position position="441"/>
    </location>
    <ligand>
        <name>heme</name>
        <dbReference type="ChEBI" id="CHEBI:30413"/>
    </ligand>
    <ligandPart>
        <name>Fe</name>
        <dbReference type="ChEBI" id="CHEBI:18248"/>
    </ligandPart>
</feature>
<evidence type="ECO:0000313" key="16">
    <source>
        <dbReference type="Proteomes" id="UP000703269"/>
    </source>
</evidence>
<evidence type="ECO:0000256" key="12">
    <source>
        <dbReference type="ARBA" id="ARBA00023136"/>
    </source>
</evidence>
<dbReference type="OrthoDB" id="2789670at2759"/>
<dbReference type="InterPro" id="IPR001128">
    <property type="entry name" value="Cyt_P450"/>
</dbReference>
<dbReference type="InterPro" id="IPR002401">
    <property type="entry name" value="Cyt_P450_E_grp-I"/>
</dbReference>
<evidence type="ECO:0000256" key="4">
    <source>
        <dbReference type="ARBA" id="ARBA00010617"/>
    </source>
</evidence>
<evidence type="ECO:0000256" key="14">
    <source>
        <dbReference type="RuleBase" id="RU000461"/>
    </source>
</evidence>
<evidence type="ECO:0000313" key="15">
    <source>
        <dbReference type="EMBL" id="GJE98982.1"/>
    </source>
</evidence>
<reference evidence="15 16" key="1">
    <citation type="submission" date="2021-08" db="EMBL/GenBank/DDBJ databases">
        <title>Draft Genome Sequence of Phanerochaete sordida strain YK-624.</title>
        <authorList>
            <person name="Mori T."/>
            <person name="Dohra H."/>
            <person name="Suzuki T."/>
            <person name="Kawagishi H."/>
            <person name="Hirai H."/>
        </authorList>
    </citation>
    <scope>NUCLEOTIDE SEQUENCE [LARGE SCALE GENOMIC DNA]</scope>
    <source>
        <strain evidence="15 16">YK-624</strain>
    </source>
</reference>
<evidence type="ECO:0000256" key="6">
    <source>
        <dbReference type="ARBA" id="ARBA00022692"/>
    </source>
</evidence>
<comment type="similarity">
    <text evidence="4 14">Belongs to the cytochrome P450 family.</text>
</comment>
<dbReference type="EMBL" id="BPQB01000098">
    <property type="protein sequence ID" value="GJE98982.1"/>
    <property type="molecule type" value="Genomic_DNA"/>
</dbReference>
<dbReference type="InterPro" id="IPR036396">
    <property type="entry name" value="Cyt_P450_sf"/>
</dbReference>
<gene>
    <name evidence="15" type="ORF">PsYK624_152200</name>
</gene>
<dbReference type="Proteomes" id="UP000703269">
    <property type="component" value="Unassembled WGS sequence"/>
</dbReference>
<evidence type="ECO:0000256" key="8">
    <source>
        <dbReference type="ARBA" id="ARBA00022989"/>
    </source>
</evidence>
<dbReference type="GO" id="GO:0016020">
    <property type="term" value="C:membrane"/>
    <property type="evidence" value="ECO:0007669"/>
    <property type="project" value="UniProtKB-SubCell"/>
</dbReference>
<protein>
    <submittedName>
        <fullName evidence="15">Cytochrome P450</fullName>
    </submittedName>
</protein>
<keyword evidence="9 14" id="KW-0560">Oxidoreductase</keyword>
<dbReference type="PROSITE" id="PS00086">
    <property type="entry name" value="CYTOCHROME_P450"/>
    <property type="match status" value="1"/>
</dbReference>
<evidence type="ECO:0000256" key="9">
    <source>
        <dbReference type="ARBA" id="ARBA00023002"/>
    </source>
</evidence>
<dbReference type="InterPro" id="IPR050364">
    <property type="entry name" value="Cytochrome_P450_fung"/>
</dbReference>
<evidence type="ECO:0000256" key="1">
    <source>
        <dbReference type="ARBA" id="ARBA00001971"/>
    </source>
</evidence>
<comment type="pathway">
    <text evidence="3">Secondary metabolite biosynthesis.</text>
</comment>
<proteinExistence type="inferred from homology"/>
<keyword evidence="16" id="KW-1185">Reference proteome</keyword>
<keyword evidence="5 13" id="KW-0349">Heme</keyword>
<dbReference type="CDD" id="cd11065">
    <property type="entry name" value="CYP64-like"/>
    <property type="match status" value="1"/>
</dbReference>
<dbReference type="GO" id="GO:0005506">
    <property type="term" value="F:iron ion binding"/>
    <property type="evidence" value="ECO:0007669"/>
    <property type="project" value="InterPro"/>
</dbReference>
<keyword evidence="10 13" id="KW-0408">Iron</keyword>
<dbReference type="GO" id="GO:0016705">
    <property type="term" value="F:oxidoreductase activity, acting on paired donors, with incorporation or reduction of molecular oxygen"/>
    <property type="evidence" value="ECO:0007669"/>
    <property type="project" value="InterPro"/>
</dbReference>
<dbReference type="InterPro" id="IPR017972">
    <property type="entry name" value="Cyt_P450_CS"/>
</dbReference>